<dbReference type="AlphaFoldDB" id="A0A0U3DKY3"/>
<protein>
    <submittedName>
        <fullName evidence="1">ATPase</fullName>
    </submittedName>
</protein>
<dbReference type="Gene3D" id="3.40.50.620">
    <property type="entry name" value="HUPs"/>
    <property type="match status" value="1"/>
</dbReference>
<accession>A0A0U3DKY3</accession>
<proteinExistence type="predicted"/>
<dbReference type="PANTHER" id="PTHR43169">
    <property type="entry name" value="EXSB FAMILY PROTEIN"/>
    <property type="match status" value="1"/>
</dbReference>
<dbReference type="InterPro" id="IPR018317">
    <property type="entry name" value="QueC"/>
</dbReference>
<dbReference type="Pfam" id="PF06508">
    <property type="entry name" value="QueC"/>
    <property type="match status" value="1"/>
</dbReference>
<evidence type="ECO:0000313" key="1">
    <source>
        <dbReference type="EMBL" id="ALT68646.1"/>
    </source>
</evidence>
<dbReference type="KEGG" id="mmil:sm9_0855"/>
<gene>
    <name evidence="1" type="ORF">sm9_0855</name>
</gene>
<evidence type="ECO:0000313" key="2">
    <source>
        <dbReference type="Proteomes" id="UP000067738"/>
    </source>
</evidence>
<name>A0A0U3DKY3_9EURY</name>
<organism evidence="1 2">
    <name type="scientific">Methanobrevibacter millerae</name>
    <dbReference type="NCBI Taxonomy" id="230361"/>
    <lineage>
        <taxon>Archaea</taxon>
        <taxon>Methanobacteriati</taxon>
        <taxon>Methanobacteriota</taxon>
        <taxon>Methanomada group</taxon>
        <taxon>Methanobacteria</taxon>
        <taxon>Methanobacteriales</taxon>
        <taxon>Methanobacteriaceae</taxon>
        <taxon>Methanobrevibacter</taxon>
    </lineage>
</organism>
<dbReference type="EMBL" id="CP011266">
    <property type="protein sequence ID" value="ALT68646.1"/>
    <property type="molecule type" value="Genomic_DNA"/>
</dbReference>
<dbReference type="PANTHER" id="PTHR43169:SF1">
    <property type="entry name" value="ATPASE, PP-LOOP SUPERFAMILY-RELATED"/>
    <property type="match status" value="1"/>
</dbReference>
<reference evidence="1 2" key="1">
    <citation type="submission" date="2015-04" db="EMBL/GenBank/DDBJ databases">
        <title>The complete genome sequence of the rumen methanogen Methanobrevibacter millerae SM9.</title>
        <authorList>
            <person name="Leahy S.C."/>
            <person name="Kelly W.J."/>
            <person name="Pacheco D.M."/>
            <person name="Li D."/>
            <person name="Altermann E."/>
            <person name="Attwood G.T."/>
        </authorList>
    </citation>
    <scope>NUCLEOTIDE SEQUENCE [LARGE SCALE GENOMIC DNA]</scope>
    <source>
        <strain evidence="1 2">SM9</strain>
    </source>
</reference>
<dbReference type="InterPro" id="IPR014729">
    <property type="entry name" value="Rossmann-like_a/b/a_fold"/>
</dbReference>
<dbReference type="PATRIC" id="fig|230361.4.peg.880"/>
<dbReference type="InterPro" id="IPR052188">
    <property type="entry name" value="Ni-pincer_cofactor_biosynth"/>
</dbReference>
<dbReference type="SUPFAM" id="SSF52402">
    <property type="entry name" value="Adenine nucleotide alpha hydrolases-like"/>
    <property type="match status" value="1"/>
</dbReference>
<keyword evidence="2" id="KW-1185">Reference proteome</keyword>
<dbReference type="Proteomes" id="UP000067738">
    <property type="component" value="Chromosome"/>
</dbReference>
<sequence length="339" mass="38949">MYDEKFILDEVNSIRREIGHDEVSIYIEETYFNKDTNELWIITEDRPDKSAIIGKGGWVVGKLREKLNLESIHVESYGDFLQKEYKLRLSKRTVENLDLNLVGIDNLKKIIKDKLDNIYSFNYENYLKNNEFNESKNTEAVVALSGGVDSSFSLILAKALGFNPIAITIDPGTIILPNQYKQNIKMITEKLNVPHEYLKANYQDVITESLTGKLHPCGRCSKNTGEIAKQYAKDNEIPILIFGDMLATGTQCINKQDDSLYRLNLPASLSTGKQEIKSLIRNYDLKEFKGFGCPLLYEVHRKYPHIKKYSIQRILRETRSSALEPGEALDLIWSFYKTK</sequence>